<dbReference type="GeneID" id="55972155"/>
<feature type="compositionally biased region" description="Low complexity" evidence="1">
    <location>
        <begin position="723"/>
        <end position="736"/>
    </location>
</feature>
<feature type="compositionally biased region" description="Low complexity" evidence="1">
    <location>
        <begin position="141"/>
        <end position="156"/>
    </location>
</feature>
<dbReference type="AlphaFoldDB" id="A0A9P4Z054"/>
<gene>
    <name evidence="2" type="ORF">GMORB2_5930</name>
</gene>
<feature type="compositionally biased region" description="Polar residues" evidence="1">
    <location>
        <begin position="651"/>
        <end position="661"/>
    </location>
</feature>
<accession>A0A9P4Z054</accession>
<feature type="region of interest" description="Disordered" evidence="1">
    <location>
        <begin position="842"/>
        <end position="1040"/>
    </location>
</feature>
<dbReference type="EMBL" id="JAANYQ010000005">
    <property type="protein sequence ID" value="KAF4124214.1"/>
    <property type="molecule type" value="Genomic_DNA"/>
</dbReference>
<reference evidence="2" key="1">
    <citation type="submission" date="2020-03" db="EMBL/GenBank/DDBJ databases">
        <title>Site-based positive gene gene selection in Geosmithia morbida across the United States reveals a broad range of putative effectors and factors for local host and environmental adapation.</title>
        <authorList>
            <person name="Onufrak A."/>
            <person name="Murdoch R.W."/>
            <person name="Gazis R."/>
            <person name="Huff M."/>
            <person name="Staton M."/>
            <person name="Klingeman W."/>
            <person name="Hadziabdic D."/>
        </authorList>
    </citation>
    <scope>NUCLEOTIDE SEQUENCE</scope>
    <source>
        <strain evidence="2">1262</strain>
    </source>
</reference>
<feature type="compositionally biased region" description="Polar residues" evidence="1">
    <location>
        <begin position="17"/>
        <end position="35"/>
    </location>
</feature>
<name>A0A9P4Z054_9HYPO</name>
<feature type="compositionally biased region" description="Polar residues" evidence="1">
    <location>
        <begin position="454"/>
        <end position="470"/>
    </location>
</feature>
<feature type="region of interest" description="Disordered" evidence="1">
    <location>
        <begin position="688"/>
        <end position="748"/>
    </location>
</feature>
<feature type="region of interest" description="Disordered" evidence="1">
    <location>
        <begin position="69"/>
        <end position="108"/>
    </location>
</feature>
<feature type="region of interest" description="Disordered" evidence="1">
    <location>
        <begin position="139"/>
        <end position="299"/>
    </location>
</feature>
<dbReference type="RefSeq" id="XP_035322866.1">
    <property type="nucleotide sequence ID" value="XM_035467900.1"/>
</dbReference>
<feature type="compositionally biased region" description="Polar residues" evidence="1">
    <location>
        <begin position="481"/>
        <end position="490"/>
    </location>
</feature>
<dbReference type="Proteomes" id="UP000749293">
    <property type="component" value="Unassembled WGS sequence"/>
</dbReference>
<feature type="region of interest" description="Disordered" evidence="1">
    <location>
        <begin position="1"/>
        <end position="44"/>
    </location>
</feature>
<feature type="compositionally biased region" description="Low complexity" evidence="1">
    <location>
        <begin position="340"/>
        <end position="361"/>
    </location>
</feature>
<evidence type="ECO:0000256" key="1">
    <source>
        <dbReference type="SAM" id="MobiDB-lite"/>
    </source>
</evidence>
<feature type="compositionally biased region" description="Polar residues" evidence="1">
    <location>
        <begin position="1173"/>
        <end position="1183"/>
    </location>
</feature>
<sequence length="1214" mass="128489">MAETGVRLTTAGHTAGPQASLQGDPQRTTPTMSPGTNTAANSTAPTITTAAITSATTTTAATNIIATAADNGPARARPITPTPTPPAASEASHAQVQNQASPQHSQLHHLHHRLGSGHDDADENRHNNHTATIASVLDQQSAPSSNSATNNTPGSSDLPISHNAPTSSSGLPLLPQYRVAPQTTTVSPNSVAPDRDSPSTVSHHRQTNDTAQTPEAPAQQRQQQQSSATEVNLDTPSVDAHLASHPQRRASAPRSSLVINTLDGHPAPVRTQRAHGAAEGGTSSSAATVPDTQSSRDSLQGQRELLLVKSLSSLSNPSDERRASILQQRPPVSYKPPPNAASTKAPSASSSVSSTSSSPAVRVPPIRSFRSSGSRKSLTLDMNYYRSRPGDSSADETSDDPENDRTLRALEGRQIQDMLQMTPPSSARHGDFNDADDGGDVFLRIAREEDSHRAASTANGNMADETQSPVSRVYRSHRRPLSTNVATYQPKSPPFVGRRLSDQRDSPRSRVDDKRASEITRSMTLRGFSRDHPKAAFAHPGDATASPPRSTAPTSLRPSPLAPRAVAYYDIGAADNVSNNPIPQHRRSSVTEHIVSPSVRTSTYRSSGSRDTGPGKIYSSSPLTRSFNWQQGDRQGEDANGAHAANGVEGTESTASNTAPSTVWDELDDLKSRIHRLELTGKLPATSGAAVSRLTDERPPTAATTATTASSSPKRSRETGPQNNNASAAAAAAANNGKDNASETRGSIMPAQKEAYPILVSALSKSKPFLHLEIFRALESAANDAMSLASMMGQPGEPGPISSGASAIGPGGAVVTDRQLRRKADSVCRSLTELCVALGEDSAHTRPQTQKAANTAPSQIQTQTQAQTQSQPQVLAPIQTQSSSQGLTQYHPSTSSSQADGPSTPTIHKSFSGLHSRRPSISSGQGLRDPVKQQLASPRSVSKFEERRNTILNGGALPSPRTVVASTPATPQDPTVSRRSSLLIARTRRAVTEEPEDATGRKSSLLRTRRAGTEEPEEERQTAIRRARRGTTGEGDDEAATAAAAASNFRALSRAFTEVNATRGQPREYTEVAASARGPTREYSTVSTTRDYASHRYQEPLSPTSTEQPDPNVPSTLPRRRFVSSHATNARLSAASTPAPGATSSSALPTRKNAGPPPTSMTTVPKERDHTAPPTSRYASLGQTLFPGRTGNLSTRRYNRDSSIGTGTTVAYNR</sequence>
<feature type="region of interest" description="Disordered" evidence="1">
    <location>
        <begin position="311"/>
        <end position="404"/>
    </location>
</feature>
<feature type="compositionally biased region" description="Acidic residues" evidence="1">
    <location>
        <begin position="393"/>
        <end position="402"/>
    </location>
</feature>
<feature type="compositionally biased region" description="Polar residues" evidence="1">
    <location>
        <begin position="181"/>
        <end position="190"/>
    </location>
</feature>
<feature type="compositionally biased region" description="Polar residues" evidence="1">
    <location>
        <begin position="92"/>
        <end position="102"/>
    </location>
</feature>
<feature type="compositionally biased region" description="Low complexity" evidence="1">
    <location>
        <begin position="274"/>
        <end position="287"/>
    </location>
</feature>
<feature type="compositionally biased region" description="Polar residues" evidence="1">
    <location>
        <begin position="547"/>
        <end position="557"/>
    </location>
</feature>
<feature type="compositionally biased region" description="Low complexity" evidence="1">
    <location>
        <begin position="211"/>
        <end position="230"/>
    </location>
</feature>
<feature type="compositionally biased region" description="Low complexity" evidence="1">
    <location>
        <begin position="855"/>
        <end position="873"/>
    </location>
</feature>
<keyword evidence="3" id="KW-1185">Reference proteome</keyword>
<feature type="compositionally biased region" description="Basic and acidic residues" evidence="1">
    <location>
        <begin position="499"/>
        <end position="518"/>
    </location>
</feature>
<feature type="compositionally biased region" description="Polar residues" evidence="1">
    <location>
        <begin position="964"/>
        <end position="980"/>
    </location>
</feature>
<evidence type="ECO:0000313" key="2">
    <source>
        <dbReference type="EMBL" id="KAF4124214.1"/>
    </source>
</evidence>
<evidence type="ECO:0000313" key="3">
    <source>
        <dbReference type="Proteomes" id="UP000749293"/>
    </source>
</evidence>
<proteinExistence type="predicted"/>
<organism evidence="2 3">
    <name type="scientific">Geosmithia morbida</name>
    <dbReference type="NCBI Taxonomy" id="1094350"/>
    <lineage>
        <taxon>Eukaryota</taxon>
        <taxon>Fungi</taxon>
        <taxon>Dikarya</taxon>
        <taxon>Ascomycota</taxon>
        <taxon>Pezizomycotina</taxon>
        <taxon>Sordariomycetes</taxon>
        <taxon>Hypocreomycetidae</taxon>
        <taxon>Hypocreales</taxon>
        <taxon>Bionectriaceae</taxon>
        <taxon>Geosmithia</taxon>
    </lineage>
</organism>
<feature type="compositionally biased region" description="Polar residues" evidence="1">
    <location>
        <begin position="1082"/>
        <end position="1091"/>
    </location>
</feature>
<feature type="region of interest" description="Disordered" evidence="1">
    <location>
        <begin position="1062"/>
        <end position="1214"/>
    </location>
</feature>
<feature type="compositionally biased region" description="Polar residues" evidence="1">
    <location>
        <begin position="1101"/>
        <end position="1115"/>
    </location>
</feature>
<feature type="region of interest" description="Disordered" evidence="1">
    <location>
        <begin position="578"/>
        <end position="663"/>
    </location>
</feature>
<feature type="compositionally biased region" description="Polar residues" evidence="1">
    <location>
        <begin position="618"/>
        <end position="633"/>
    </location>
</feature>
<feature type="compositionally biased region" description="Polar residues" evidence="1">
    <location>
        <begin position="1191"/>
        <end position="1214"/>
    </location>
</feature>
<feature type="compositionally biased region" description="Polar residues" evidence="1">
    <location>
        <begin position="598"/>
        <end position="610"/>
    </location>
</feature>
<feature type="compositionally biased region" description="Polar residues" evidence="1">
    <location>
        <begin position="878"/>
        <end position="909"/>
    </location>
</feature>
<feature type="region of interest" description="Disordered" evidence="1">
    <location>
        <begin position="451"/>
        <end position="560"/>
    </location>
</feature>
<feature type="compositionally biased region" description="Polar residues" evidence="1">
    <location>
        <begin position="290"/>
        <end position="299"/>
    </location>
</feature>
<dbReference type="OrthoDB" id="5369729at2759"/>
<protein>
    <submittedName>
        <fullName evidence="2">LPXTG-motif cell wall anchor domain protein</fullName>
    </submittedName>
</protein>
<feature type="compositionally biased region" description="Low complexity" evidence="1">
    <location>
        <begin position="700"/>
        <end position="713"/>
    </location>
</feature>
<feature type="compositionally biased region" description="Low complexity" evidence="1">
    <location>
        <begin position="1132"/>
        <end position="1150"/>
    </location>
</feature>
<feature type="compositionally biased region" description="Low complexity" evidence="1">
    <location>
        <begin position="69"/>
        <end position="79"/>
    </location>
</feature>
<comment type="caution">
    <text evidence="2">The sequence shown here is derived from an EMBL/GenBank/DDBJ whole genome shotgun (WGS) entry which is preliminary data.</text>
</comment>